<accession>A0A814J7V6</accession>
<organism evidence="1 2">
    <name type="scientific">Brachionus calyciflorus</name>
    <dbReference type="NCBI Taxonomy" id="104777"/>
    <lineage>
        <taxon>Eukaryota</taxon>
        <taxon>Metazoa</taxon>
        <taxon>Spiralia</taxon>
        <taxon>Gnathifera</taxon>
        <taxon>Rotifera</taxon>
        <taxon>Eurotatoria</taxon>
        <taxon>Monogononta</taxon>
        <taxon>Pseudotrocha</taxon>
        <taxon>Ploima</taxon>
        <taxon>Brachionidae</taxon>
        <taxon>Brachionus</taxon>
    </lineage>
</organism>
<sequence length="106" mass="12408">MSEVSKFYKELLSTERVIENKYDIGYKITFSEAEKVVLKMENSSPGPNGLTIGFYKKYFKYFGHYFVNILNDHTGKLSNTFYESRIKLIPKNKKEIKGINDLRPIL</sequence>
<name>A0A814J7V6_9BILA</name>
<evidence type="ECO:0000313" key="2">
    <source>
        <dbReference type="Proteomes" id="UP000663879"/>
    </source>
</evidence>
<keyword evidence="2" id="KW-1185">Reference proteome</keyword>
<comment type="caution">
    <text evidence="1">The sequence shown here is derived from an EMBL/GenBank/DDBJ whole genome shotgun (WGS) entry which is preliminary data.</text>
</comment>
<reference evidence="1" key="1">
    <citation type="submission" date="2021-02" db="EMBL/GenBank/DDBJ databases">
        <authorList>
            <person name="Nowell W R."/>
        </authorList>
    </citation>
    <scope>NUCLEOTIDE SEQUENCE</scope>
    <source>
        <strain evidence="1">Ploen Becks lab</strain>
    </source>
</reference>
<dbReference type="Proteomes" id="UP000663879">
    <property type="component" value="Unassembled WGS sequence"/>
</dbReference>
<evidence type="ECO:0000313" key="1">
    <source>
        <dbReference type="EMBL" id="CAF1034362.1"/>
    </source>
</evidence>
<dbReference type="EMBL" id="CAJNOC010004816">
    <property type="protein sequence ID" value="CAF1034362.1"/>
    <property type="molecule type" value="Genomic_DNA"/>
</dbReference>
<proteinExistence type="predicted"/>
<protein>
    <submittedName>
        <fullName evidence="1">Uncharacterized protein</fullName>
    </submittedName>
</protein>
<gene>
    <name evidence="1" type="ORF">OXX778_LOCUS18031</name>
</gene>
<dbReference type="AlphaFoldDB" id="A0A814J7V6"/>